<reference evidence="2" key="1">
    <citation type="journal article" date="2019" name="bioRxiv">
        <title>The Genome of the Zebra Mussel, Dreissena polymorpha: A Resource for Invasive Species Research.</title>
        <authorList>
            <person name="McCartney M.A."/>
            <person name="Auch B."/>
            <person name="Kono T."/>
            <person name="Mallez S."/>
            <person name="Zhang Y."/>
            <person name="Obille A."/>
            <person name="Becker A."/>
            <person name="Abrahante J.E."/>
            <person name="Garbe J."/>
            <person name="Badalamenti J.P."/>
            <person name="Herman A."/>
            <person name="Mangelson H."/>
            <person name="Liachko I."/>
            <person name="Sullivan S."/>
            <person name="Sone E.D."/>
            <person name="Koren S."/>
            <person name="Silverstein K.A.T."/>
            <person name="Beckman K.B."/>
            <person name="Gohl D.M."/>
        </authorList>
    </citation>
    <scope>NUCLEOTIDE SEQUENCE</scope>
    <source>
        <strain evidence="2">Duluth1</strain>
        <tissue evidence="2">Whole animal</tissue>
    </source>
</reference>
<keyword evidence="3" id="KW-1185">Reference proteome</keyword>
<dbReference type="AlphaFoldDB" id="A0A9D4MW57"/>
<name>A0A9D4MW57_DREPO</name>
<evidence type="ECO:0000256" key="1">
    <source>
        <dbReference type="SAM" id="MobiDB-lite"/>
    </source>
</evidence>
<feature type="region of interest" description="Disordered" evidence="1">
    <location>
        <begin position="222"/>
        <end position="262"/>
    </location>
</feature>
<organism evidence="2 3">
    <name type="scientific">Dreissena polymorpha</name>
    <name type="common">Zebra mussel</name>
    <name type="synonym">Mytilus polymorpha</name>
    <dbReference type="NCBI Taxonomy" id="45954"/>
    <lineage>
        <taxon>Eukaryota</taxon>
        <taxon>Metazoa</taxon>
        <taxon>Spiralia</taxon>
        <taxon>Lophotrochozoa</taxon>
        <taxon>Mollusca</taxon>
        <taxon>Bivalvia</taxon>
        <taxon>Autobranchia</taxon>
        <taxon>Heteroconchia</taxon>
        <taxon>Euheterodonta</taxon>
        <taxon>Imparidentia</taxon>
        <taxon>Neoheterodontei</taxon>
        <taxon>Myida</taxon>
        <taxon>Dreissenoidea</taxon>
        <taxon>Dreissenidae</taxon>
        <taxon>Dreissena</taxon>
    </lineage>
</organism>
<accession>A0A9D4MW57</accession>
<evidence type="ECO:0000313" key="3">
    <source>
        <dbReference type="Proteomes" id="UP000828390"/>
    </source>
</evidence>
<dbReference type="EMBL" id="JAIWYP010000001">
    <property type="protein sequence ID" value="KAH3883270.1"/>
    <property type="molecule type" value="Genomic_DNA"/>
</dbReference>
<feature type="region of interest" description="Disordered" evidence="1">
    <location>
        <begin position="290"/>
        <end position="314"/>
    </location>
</feature>
<sequence length="611" mass="68892">MLDKSESDIRKMQTCFKISQQYITDINAKSTSNKDAILQMLRGIPGFLELKVSQKYLDILHSSEHMVDTQIPTNTDTGNLPVLGASGGHTSEGFPVEVAPKRGSTNKSLSFRRRSIDTDKSWEESNITDVIEQIRIENRSLNKTNTECDEAVPNVTTHDADDADYDDDAFEEPEDRCDDQVSGRFRGHHISASNTSEINSDCNINHNDTNNARDMLVASANDHVQQYSKKSCKHESQIQVQKDKQENEEDMKTKLDNQSPFEHDSEVTQIAEQKIESQAVNQVTEKALDNKASYKSTQDSSEAPDMGINDISPVPTPMPVDWEVSIRPDGSFHLANCGDIKCFQAYFLAAFPRLVAKVDASSGKLLDKINLQNPGNMCKIKNTEHIAIVQLGIGISIIATKEERLRLIYTICTNASYNALCNTVTYEKYPDESLPDPSFHFLGVYSVHQGMARHEDFINAITPIRLRKTASAIPRQLKYEAECKPINLDSDQLHGVICLDAFGENVIVIGSNKEVICFKTENGSWREQWRKRFGRTVKHIVCSRTKKKVFVYTEACKVLHMLDKETAELSEFILPVDFTPDIIDIHKSTLAMTHFDLGCWKSVYIRQNLDI</sequence>
<comment type="caution">
    <text evidence="2">The sequence shown here is derived from an EMBL/GenBank/DDBJ whole genome shotgun (WGS) entry which is preliminary data.</text>
</comment>
<protein>
    <submittedName>
        <fullName evidence="2">Uncharacterized protein</fullName>
    </submittedName>
</protein>
<dbReference type="Proteomes" id="UP000828390">
    <property type="component" value="Unassembled WGS sequence"/>
</dbReference>
<evidence type="ECO:0000313" key="2">
    <source>
        <dbReference type="EMBL" id="KAH3883270.1"/>
    </source>
</evidence>
<gene>
    <name evidence="2" type="ORF">DPMN_007224</name>
</gene>
<proteinExistence type="predicted"/>
<reference evidence="2" key="2">
    <citation type="submission" date="2020-11" db="EMBL/GenBank/DDBJ databases">
        <authorList>
            <person name="McCartney M.A."/>
            <person name="Auch B."/>
            <person name="Kono T."/>
            <person name="Mallez S."/>
            <person name="Becker A."/>
            <person name="Gohl D.M."/>
            <person name="Silverstein K.A.T."/>
            <person name="Koren S."/>
            <person name="Bechman K.B."/>
            <person name="Herman A."/>
            <person name="Abrahante J.E."/>
            <person name="Garbe J."/>
        </authorList>
    </citation>
    <scope>NUCLEOTIDE SEQUENCE</scope>
    <source>
        <strain evidence="2">Duluth1</strain>
        <tissue evidence="2">Whole animal</tissue>
    </source>
</reference>
<feature type="compositionally biased region" description="Basic and acidic residues" evidence="1">
    <location>
        <begin position="233"/>
        <end position="262"/>
    </location>
</feature>